<evidence type="ECO:0000256" key="5">
    <source>
        <dbReference type="ARBA" id="ARBA00023163"/>
    </source>
</evidence>
<organism evidence="11">
    <name type="scientific">Physcomitrium patens</name>
    <name type="common">Spreading-leaved earth moss</name>
    <name type="synonym">Physcomitrella patens</name>
    <dbReference type="NCBI Taxonomy" id="3218"/>
    <lineage>
        <taxon>Eukaryota</taxon>
        <taxon>Viridiplantae</taxon>
        <taxon>Streptophyta</taxon>
        <taxon>Embryophyta</taxon>
        <taxon>Bryophyta</taxon>
        <taxon>Bryophytina</taxon>
        <taxon>Bryopsida</taxon>
        <taxon>Funariidae</taxon>
        <taxon>Funariales</taxon>
        <taxon>Funariaceae</taxon>
        <taxon>Physcomitrium</taxon>
    </lineage>
</organism>
<keyword evidence="2" id="KW-0902">Two-component regulatory system</keyword>
<dbReference type="PROSITE" id="PS50110">
    <property type="entry name" value="RESPONSE_REGULATORY"/>
    <property type="match status" value="1"/>
</dbReference>
<evidence type="ECO:0000256" key="2">
    <source>
        <dbReference type="ARBA" id="ARBA00023012"/>
    </source>
</evidence>
<dbReference type="GO" id="GO:0003677">
    <property type="term" value="F:DNA binding"/>
    <property type="evidence" value="ECO:0007669"/>
    <property type="project" value="InterPro"/>
</dbReference>
<dbReference type="PANTHER" id="PTHR43874">
    <property type="entry name" value="TWO-COMPONENT RESPONSE REGULATOR"/>
    <property type="match status" value="1"/>
</dbReference>
<feature type="compositionally biased region" description="Basic and acidic residues" evidence="8">
    <location>
        <begin position="159"/>
        <end position="173"/>
    </location>
</feature>
<dbReference type="EnsemblPlants" id="Pp3c11_21510V3.4">
    <property type="protein sequence ID" value="Pp3c11_21510V3.4"/>
    <property type="gene ID" value="Pp3c11_21510"/>
</dbReference>
<dbReference type="RefSeq" id="XP_024388632.1">
    <property type="nucleotide sequence ID" value="XM_024532864.2"/>
</dbReference>
<reference evidence="12" key="3">
    <citation type="submission" date="2020-12" db="UniProtKB">
        <authorList>
            <consortium name="EnsemblPlants"/>
        </authorList>
    </citation>
    <scope>IDENTIFICATION</scope>
</reference>
<dbReference type="PaxDb" id="3218-PP1S31_291V6.1"/>
<dbReference type="Gramene" id="Pp3c11_21510V3.1">
    <property type="protein sequence ID" value="Pp3c11_21510V3.1"/>
    <property type="gene ID" value="Pp3c11_21510"/>
</dbReference>
<dbReference type="AlphaFoldDB" id="A0A2K1JVL4"/>
<evidence type="ECO:0000256" key="3">
    <source>
        <dbReference type="ARBA" id="ARBA00023015"/>
    </source>
</evidence>
<dbReference type="SUPFAM" id="SSF46689">
    <property type="entry name" value="Homeodomain-like"/>
    <property type="match status" value="1"/>
</dbReference>
<dbReference type="EMBL" id="ABEU02000011">
    <property type="protein sequence ID" value="PNR45567.1"/>
    <property type="molecule type" value="Genomic_DNA"/>
</dbReference>
<gene>
    <name evidence="12" type="primary">LOC112288571</name>
    <name evidence="11" type="ORF">PHYPA_015338</name>
</gene>
<evidence type="ECO:0000313" key="11">
    <source>
        <dbReference type="EMBL" id="PNR45567.1"/>
    </source>
</evidence>
<dbReference type="GO" id="GO:0009736">
    <property type="term" value="P:cytokinin-activated signaling pathway"/>
    <property type="evidence" value="ECO:0007669"/>
    <property type="project" value="InterPro"/>
</dbReference>
<evidence type="ECO:0008006" key="14">
    <source>
        <dbReference type="Google" id="ProtNLM"/>
    </source>
</evidence>
<dbReference type="InterPro" id="IPR001005">
    <property type="entry name" value="SANT/Myb"/>
</dbReference>
<feature type="modified residue" description="4-aspartylphosphate" evidence="7">
    <location>
        <position position="83"/>
    </location>
</feature>
<keyword evidence="3" id="KW-0805">Transcription regulation</keyword>
<keyword evidence="6" id="KW-0539">Nucleus</keyword>
<dbReference type="GO" id="GO:0000160">
    <property type="term" value="P:phosphorelay signal transduction system"/>
    <property type="evidence" value="ECO:0007669"/>
    <property type="project" value="UniProtKB-KW"/>
</dbReference>
<sequence length="552" mass="60002">MVVMKPVNVRGVADDRMERLAHPEGFSPAGLKVLVVDDEPLALMIVERMLQICQYTVTTCNSATKALAMLRENRNYFDLVISDVYMPDMDGFKLLEAIGLELDLPVIMMSGDGETDSVMKGIRHGACDYLLKPVRLKELINIWQHVVRKLVTPRDIPKEESGEWDEFPKHQDNADFDSTARKRKERSEDVAQLVEDVNNLKKARVVWSAELHQQFVNAVNYLGVDKAVPRKILDIMNVQGLTRENVASHLQKYRLYLKRLIGVTPQPYPVASFQAAENGTFGGTMQIQPGGRPAASTSTKGLNLGGGASNSSIGGLSRSGVQIDAATLNALVQLQSLQQQKQLGPTAARSGLTTDVVNSQIPADPTGLQRLDSFELDLLMKTQHDASRQRGSGGSTDLADLLNCSKDALPYMSNLRGQCELKPAVMGSTNPLVGSEPMTAMSMSNLRGVDDGGPSLGSTEAGRSHMVNKLGRDFSNSSPAFFSSTSRSNGGAVSDSSFSTNYGDIPDGPPSFLVASPPDLSLLGQLQAFDQVEFDYGQLSQPRRSMSYSSKT</sequence>
<dbReference type="SUPFAM" id="SSF52172">
    <property type="entry name" value="CheY-like"/>
    <property type="match status" value="1"/>
</dbReference>
<dbReference type="PROSITE" id="PS51294">
    <property type="entry name" value="HTH_MYB"/>
    <property type="match status" value="1"/>
</dbReference>
<dbReference type="Pfam" id="PF00249">
    <property type="entry name" value="Myb_DNA-binding"/>
    <property type="match status" value="1"/>
</dbReference>
<dbReference type="InterPro" id="IPR017930">
    <property type="entry name" value="Myb_dom"/>
</dbReference>
<evidence type="ECO:0000256" key="8">
    <source>
        <dbReference type="SAM" id="MobiDB-lite"/>
    </source>
</evidence>
<dbReference type="Gene3D" id="3.40.50.2300">
    <property type="match status" value="1"/>
</dbReference>
<dbReference type="InterPro" id="IPR001789">
    <property type="entry name" value="Sig_transdc_resp-reg_receiver"/>
</dbReference>
<dbReference type="Proteomes" id="UP000006727">
    <property type="component" value="Chromosome 11"/>
</dbReference>
<dbReference type="InterPro" id="IPR045279">
    <property type="entry name" value="ARR-like"/>
</dbReference>
<feature type="domain" description="HTH myb-type" evidence="10">
    <location>
        <begin position="199"/>
        <end position="258"/>
    </location>
</feature>
<dbReference type="SMART" id="SM00448">
    <property type="entry name" value="REC"/>
    <property type="match status" value="1"/>
</dbReference>
<proteinExistence type="predicted"/>
<evidence type="ECO:0000259" key="10">
    <source>
        <dbReference type="PROSITE" id="PS51294"/>
    </source>
</evidence>
<feature type="domain" description="Response regulatory" evidence="9">
    <location>
        <begin position="32"/>
        <end position="147"/>
    </location>
</feature>
<dbReference type="InterPro" id="IPR009057">
    <property type="entry name" value="Homeodomain-like_sf"/>
</dbReference>
<evidence type="ECO:0000256" key="7">
    <source>
        <dbReference type="PROSITE-ProRule" id="PRU00169"/>
    </source>
</evidence>
<dbReference type="PANTHER" id="PTHR43874:SF7">
    <property type="entry name" value="TWO-COMPONENT RESPONSE REGULATOR ARR10"/>
    <property type="match status" value="1"/>
</dbReference>
<evidence type="ECO:0000256" key="1">
    <source>
        <dbReference type="ARBA" id="ARBA00022553"/>
    </source>
</evidence>
<evidence type="ECO:0000259" key="9">
    <source>
        <dbReference type="PROSITE" id="PS50110"/>
    </source>
</evidence>
<accession>A0A2K1JVL4</accession>
<evidence type="ECO:0000256" key="4">
    <source>
        <dbReference type="ARBA" id="ARBA00023159"/>
    </source>
</evidence>
<protein>
    <recommendedName>
        <fullName evidence="14">Two-component response regulator</fullName>
    </recommendedName>
</protein>
<dbReference type="FunFam" id="1.10.10.60:FF:000007">
    <property type="entry name" value="Two-component response regulator"/>
    <property type="match status" value="1"/>
</dbReference>
<feature type="region of interest" description="Disordered" evidence="8">
    <location>
        <begin position="159"/>
        <end position="182"/>
    </location>
</feature>
<dbReference type="EnsemblPlants" id="Pp3c11_21510V3.1">
    <property type="protein sequence ID" value="Pp3c11_21510V3.1"/>
    <property type="gene ID" value="Pp3c11_21510"/>
</dbReference>
<dbReference type="CDD" id="cd17584">
    <property type="entry name" value="REC_typeB_ARR-like"/>
    <property type="match status" value="1"/>
</dbReference>
<keyword evidence="5" id="KW-0804">Transcription</keyword>
<name>A0A2K1JVL4_PHYPA</name>
<evidence type="ECO:0000256" key="6">
    <source>
        <dbReference type="ARBA" id="ARBA00023242"/>
    </source>
</evidence>
<dbReference type="OrthoDB" id="60033at2759"/>
<dbReference type="InterPro" id="IPR011006">
    <property type="entry name" value="CheY-like_superfamily"/>
</dbReference>
<reference evidence="11 13" key="1">
    <citation type="journal article" date="2008" name="Science">
        <title>The Physcomitrella genome reveals evolutionary insights into the conquest of land by plants.</title>
        <authorList>
            <person name="Rensing S."/>
            <person name="Lang D."/>
            <person name="Zimmer A."/>
            <person name="Terry A."/>
            <person name="Salamov A."/>
            <person name="Shapiro H."/>
            <person name="Nishiyama T."/>
            <person name="Perroud P.-F."/>
            <person name="Lindquist E."/>
            <person name="Kamisugi Y."/>
            <person name="Tanahashi T."/>
            <person name="Sakakibara K."/>
            <person name="Fujita T."/>
            <person name="Oishi K."/>
            <person name="Shin-I T."/>
            <person name="Kuroki Y."/>
            <person name="Toyoda A."/>
            <person name="Suzuki Y."/>
            <person name="Hashimoto A."/>
            <person name="Yamaguchi K."/>
            <person name="Sugano A."/>
            <person name="Kohara Y."/>
            <person name="Fujiyama A."/>
            <person name="Anterola A."/>
            <person name="Aoki S."/>
            <person name="Ashton N."/>
            <person name="Barbazuk W.B."/>
            <person name="Barker E."/>
            <person name="Bennetzen J."/>
            <person name="Bezanilla M."/>
            <person name="Blankenship R."/>
            <person name="Cho S.H."/>
            <person name="Dutcher S."/>
            <person name="Estelle M."/>
            <person name="Fawcett J.A."/>
            <person name="Gundlach H."/>
            <person name="Hanada K."/>
            <person name="Heyl A."/>
            <person name="Hicks K.A."/>
            <person name="Hugh J."/>
            <person name="Lohr M."/>
            <person name="Mayer K."/>
            <person name="Melkozernov A."/>
            <person name="Murata T."/>
            <person name="Nelson D."/>
            <person name="Pils B."/>
            <person name="Prigge M."/>
            <person name="Reiss B."/>
            <person name="Renner T."/>
            <person name="Rombauts S."/>
            <person name="Rushton P."/>
            <person name="Sanderfoot A."/>
            <person name="Schween G."/>
            <person name="Shiu S.-H."/>
            <person name="Stueber K."/>
            <person name="Theodoulou F.L."/>
            <person name="Tu H."/>
            <person name="Van de Peer Y."/>
            <person name="Verrier P.J."/>
            <person name="Waters E."/>
            <person name="Wood A."/>
            <person name="Yang L."/>
            <person name="Cove D."/>
            <person name="Cuming A."/>
            <person name="Hasebe M."/>
            <person name="Lucas S."/>
            <person name="Mishler D.B."/>
            <person name="Reski R."/>
            <person name="Grigoriev I."/>
            <person name="Quatrano R.S."/>
            <person name="Boore J.L."/>
        </authorList>
    </citation>
    <scope>NUCLEOTIDE SEQUENCE [LARGE SCALE GENOMIC DNA]</scope>
    <source>
        <strain evidence="12 13">cv. Gransden 2004</strain>
    </source>
</reference>
<dbReference type="NCBIfam" id="TIGR01557">
    <property type="entry name" value="myb_SHAQKYF"/>
    <property type="match status" value="1"/>
</dbReference>
<dbReference type="InterPro" id="IPR006447">
    <property type="entry name" value="Myb_dom_plants"/>
</dbReference>
<keyword evidence="1 7" id="KW-0597">Phosphoprotein</keyword>
<keyword evidence="13" id="KW-1185">Reference proteome</keyword>
<evidence type="ECO:0000313" key="12">
    <source>
        <dbReference type="EnsemblPlants" id="Pp3c11_21510V3.1"/>
    </source>
</evidence>
<reference evidence="11 13" key="2">
    <citation type="journal article" date="2018" name="Plant J.">
        <title>The Physcomitrella patens chromosome-scale assembly reveals moss genome structure and evolution.</title>
        <authorList>
            <person name="Lang D."/>
            <person name="Ullrich K.K."/>
            <person name="Murat F."/>
            <person name="Fuchs J."/>
            <person name="Jenkins J."/>
            <person name="Haas F.B."/>
            <person name="Piednoel M."/>
            <person name="Gundlach H."/>
            <person name="Van Bel M."/>
            <person name="Meyberg R."/>
            <person name="Vives C."/>
            <person name="Morata J."/>
            <person name="Symeonidi A."/>
            <person name="Hiss M."/>
            <person name="Muchero W."/>
            <person name="Kamisugi Y."/>
            <person name="Saleh O."/>
            <person name="Blanc G."/>
            <person name="Decker E.L."/>
            <person name="van Gessel N."/>
            <person name="Grimwood J."/>
            <person name="Hayes R.D."/>
            <person name="Graham S.W."/>
            <person name="Gunter L.E."/>
            <person name="McDaniel S.F."/>
            <person name="Hoernstein S.N.W."/>
            <person name="Larsson A."/>
            <person name="Li F.W."/>
            <person name="Perroud P.F."/>
            <person name="Phillips J."/>
            <person name="Ranjan P."/>
            <person name="Rokshar D.S."/>
            <person name="Rothfels C.J."/>
            <person name="Schneider L."/>
            <person name="Shu S."/>
            <person name="Stevenson D.W."/>
            <person name="Thummler F."/>
            <person name="Tillich M."/>
            <person name="Villarreal Aguilar J.C."/>
            <person name="Widiez T."/>
            <person name="Wong G.K."/>
            <person name="Wymore A."/>
            <person name="Zhang Y."/>
            <person name="Zimmer A.D."/>
            <person name="Quatrano R.S."/>
            <person name="Mayer K.F.X."/>
            <person name="Goodstein D."/>
            <person name="Casacuberta J.M."/>
            <person name="Vandepoele K."/>
            <person name="Reski R."/>
            <person name="Cuming A.C."/>
            <person name="Tuskan G.A."/>
            <person name="Maumus F."/>
            <person name="Salse J."/>
            <person name="Schmutz J."/>
            <person name="Rensing S.A."/>
        </authorList>
    </citation>
    <scope>NUCLEOTIDE SEQUENCE [LARGE SCALE GENOMIC DNA]</scope>
    <source>
        <strain evidence="12 13">cv. Gransden 2004</strain>
    </source>
</reference>
<dbReference type="Gene3D" id="1.10.10.60">
    <property type="entry name" value="Homeodomain-like"/>
    <property type="match status" value="1"/>
</dbReference>
<keyword evidence="4" id="KW-0010">Activator</keyword>
<dbReference type="OMA" id="ELINIWQ"/>
<dbReference type="Gramene" id="Pp3c11_21510V3.4">
    <property type="protein sequence ID" value="Pp3c11_21510V3.4"/>
    <property type="gene ID" value="Pp3c11_21510"/>
</dbReference>
<evidence type="ECO:0000313" key="13">
    <source>
        <dbReference type="Proteomes" id="UP000006727"/>
    </source>
</evidence>
<dbReference type="Pfam" id="PF00072">
    <property type="entry name" value="Response_reg"/>
    <property type="match status" value="1"/>
</dbReference>
<dbReference type="GeneID" id="112288571"/>